<evidence type="ECO:0000259" key="3">
    <source>
        <dbReference type="PROSITE" id="PS50940"/>
    </source>
</evidence>
<feature type="region of interest" description="Disordered" evidence="1">
    <location>
        <begin position="228"/>
        <end position="267"/>
    </location>
</feature>
<feature type="compositionally biased region" description="Polar residues" evidence="1">
    <location>
        <begin position="624"/>
        <end position="634"/>
    </location>
</feature>
<feature type="region of interest" description="Disordered" evidence="1">
    <location>
        <begin position="1057"/>
        <end position="1134"/>
    </location>
</feature>
<keyword evidence="5" id="KW-1185">Reference proteome</keyword>
<feature type="compositionally biased region" description="Low complexity" evidence="1">
    <location>
        <begin position="233"/>
        <end position="260"/>
    </location>
</feature>
<feature type="compositionally biased region" description="Polar residues" evidence="1">
    <location>
        <begin position="581"/>
        <end position="594"/>
    </location>
</feature>
<dbReference type="RefSeq" id="XP_062699440.1">
    <property type="nucleotide sequence ID" value="XM_062843456.1"/>
</dbReference>
<feature type="compositionally biased region" description="Gly residues" evidence="1">
    <location>
        <begin position="60"/>
        <end position="76"/>
    </location>
</feature>
<feature type="region of interest" description="Disordered" evidence="1">
    <location>
        <begin position="306"/>
        <end position="336"/>
    </location>
</feature>
<protein>
    <recommendedName>
        <fullName evidence="3">Chitin-binding type-2 domain-containing protein</fullName>
    </recommendedName>
</protein>
<organism evidence="4 5">
    <name type="scientific">Aedes albopictus</name>
    <name type="common">Asian tiger mosquito</name>
    <name type="synonym">Stegomyia albopicta</name>
    <dbReference type="NCBI Taxonomy" id="7160"/>
    <lineage>
        <taxon>Eukaryota</taxon>
        <taxon>Metazoa</taxon>
        <taxon>Ecdysozoa</taxon>
        <taxon>Arthropoda</taxon>
        <taxon>Hexapoda</taxon>
        <taxon>Insecta</taxon>
        <taxon>Pterygota</taxon>
        <taxon>Neoptera</taxon>
        <taxon>Endopterygota</taxon>
        <taxon>Diptera</taxon>
        <taxon>Nematocera</taxon>
        <taxon>Culicoidea</taxon>
        <taxon>Culicidae</taxon>
        <taxon>Culicinae</taxon>
        <taxon>Aedini</taxon>
        <taxon>Aedes</taxon>
        <taxon>Stegomyia</taxon>
    </lineage>
</organism>
<feature type="domain" description="Chitin-binding type-2" evidence="3">
    <location>
        <begin position="839"/>
        <end position="898"/>
    </location>
</feature>
<dbReference type="EnsemblMetazoa" id="AALFPA23_017531.R25594">
    <property type="protein sequence ID" value="AALFPA23_017531.P25594"/>
    <property type="gene ID" value="AALFPA23_017531"/>
</dbReference>
<feature type="region of interest" description="Disordered" evidence="1">
    <location>
        <begin position="678"/>
        <end position="698"/>
    </location>
</feature>
<sequence length="1134" mass="123865">ENSFLLSTALTAAVLALAGGAASLSPENKPHRHGASGGSNFPLQRYAGGKGRPPPALMGPGPGTGGGGGGGGGGGPPRLMSRADNPMPATPLNNQTLDRYRRLIPYMTFYIPSSNGDFGLPINQAYNYMPIRSQRPQESQQQHHHQHSQQSSKQQILSLQQYHRQPSPQQSGLGGDPPLVYQSYQPQIHQSSRYQSSSSGSSSSAGSSQGNSYKTILINNSPIKYEYSQRHQLAPSPSSSSSSSSSLSSSSSSSSGAPGSRDPNLALLYNPRPQLQQYHHQQHHQQQQLQSPPSKLYAIEIQPQATIPKPQPSIQPNGYSGSSGASGGNDGSDHIHLLAATPAPPVVSTRSPIKYQPAAVYKKYQINPFLQSNKLPGSFTPLAYSNGAPSVQQHIVQEEIPEEYEEKPLPRPTPSPTYTGPKLQTTYVYVKPSPEPNQLYYHEKPAKPSSSSGSYVTYKEKPTYLEDEEQIYKPKPIAKPSYEHELEVYKTLPKPITQPKPAYVDDEIVYKSPPKLISIHKPSYLEDPELYRPGAKPIPVPIPVAVDYSTPRTVPQRVEYTTSRPHPHSIPIETFTAYNPTGSTSAPPAVSTTAHPKYSVRHKSPHHKQSRGSTKAPPIRQHLTENLNPSDIRSPNPNYFDQYADYKAQVKQNYYSQANYIPISKPPKVTKLIPAHPVEDKPRPVYQHNKPRPATPTQIIDTASASGSTSLADLLKKLQDSNHLPKTLTPDNIDNSIRTLVKILNNLKASQQVHQQPEQDFTTPEEYDHHQPPTNVKAHPKPPKKPSSHHSSSSSSSDDDDSSSSYMPHHPELGPTPPGPNSGRPGIDYPNLSEIPETSFSCKEQRYKGFFGDPETNCQVWHYCDLNGGKASFLCPNGTIFSQVALTCDWWFNVKCSTTAQLYVLNERLYKYILPFTPKFPEDYSGPLVDKYLAIKFQEMEEKMQKQRAKGKPVVKPRPEIENDDLNGNKLEDNDDRYNQNQPHPVQYVTENSIDATAPSAASIVSATTPITLEDINAEYDRASGASIAPETEPSASGGTGPEAAARIAPIVVTAPSAPASSTGAEDDGSESGGVTALAEPMAPPQARYESRETPSAIRSPPRPNTMQALRAMGIEVKNDGTSGHLTPTHGYGE</sequence>
<feature type="compositionally biased region" description="Basic residues" evidence="1">
    <location>
        <begin position="598"/>
        <end position="610"/>
    </location>
</feature>
<feature type="region of interest" description="Disordered" evidence="1">
    <location>
        <begin position="403"/>
        <end position="422"/>
    </location>
</feature>
<evidence type="ECO:0000256" key="2">
    <source>
        <dbReference type="SAM" id="SignalP"/>
    </source>
</evidence>
<feature type="region of interest" description="Disordered" evidence="1">
    <location>
        <begin position="946"/>
        <end position="983"/>
    </location>
</feature>
<name>A0ABM1ZDR9_AEDAL</name>
<feature type="compositionally biased region" description="Polar residues" evidence="1">
    <location>
        <begin position="750"/>
        <end position="762"/>
    </location>
</feature>
<reference evidence="4" key="2">
    <citation type="submission" date="2025-05" db="UniProtKB">
        <authorList>
            <consortium name="EnsemblMetazoa"/>
        </authorList>
    </citation>
    <scope>IDENTIFICATION</scope>
    <source>
        <strain evidence="4">Foshan</strain>
    </source>
</reference>
<dbReference type="Gene3D" id="2.170.140.10">
    <property type="entry name" value="Chitin binding domain"/>
    <property type="match status" value="1"/>
</dbReference>
<feature type="compositionally biased region" description="Low complexity" evidence="1">
    <location>
        <begin position="190"/>
        <end position="212"/>
    </location>
</feature>
<dbReference type="PROSITE" id="PS50940">
    <property type="entry name" value="CHIT_BIND_II"/>
    <property type="match status" value="1"/>
</dbReference>
<evidence type="ECO:0000313" key="5">
    <source>
        <dbReference type="Proteomes" id="UP000069940"/>
    </source>
</evidence>
<feature type="region of interest" description="Disordered" evidence="1">
    <location>
        <begin position="134"/>
        <end position="213"/>
    </location>
</feature>
<keyword evidence="2" id="KW-0732">Signal</keyword>
<evidence type="ECO:0000313" key="4">
    <source>
        <dbReference type="EnsemblMetazoa" id="AALFPA23_017531.P25594"/>
    </source>
</evidence>
<feature type="compositionally biased region" description="Basic residues" evidence="1">
    <location>
        <begin position="778"/>
        <end position="788"/>
    </location>
</feature>
<dbReference type="PANTHER" id="PTHR22933:SF18">
    <property type="match status" value="1"/>
</dbReference>
<evidence type="ECO:0000256" key="1">
    <source>
        <dbReference type="SAM" id="MobiDB-lite"/>
    </source>
</evidence>
<dbReference type="Proteomes" id="UP000069940">
    <property type="component" value="Unassembled WGS sequence"/>
</dbReference>
<dbReference type="InterPro" id="IPR036508">
    <property type="entry name" value="Chitin-bd_dom_sf"/>
</dbReference>
<accession>A0ABM1ZDR9</accession>
<reference evidence="5" key="1">
    <citation type="journal article" date="2015" name="Proc. Natl. Acad. Sci. U.S.A.">
        <title>Genome sequence of the Asian Tiger mosquito, Aedes albopictus, reveals insights into its biology, genetics, and evolution.</title>
        <authorList>
            <person name="Chen X.G."/>
            <person name="Jiang X."/>
            <person name="Gu J."/>
            <person name="Xu M."/>
            <person name="Wu Y."/>
            <person name="Deng Y."/>
            <person name="Zhang C."/>
            <person name="Bonizzoni M."/>
            <person name="Dermauw W."/>
            <person name="Vontas J."/>
            <person name="Armbruster P."/>
            <person name="Huang X."/>
            <person name="Yang Y."/>
            <person name="Zhang H."/>
            <person name="He W."/>
            <person name="Peng H."/>
            <person name="Liu Y."/>
            <person name="Wu K."/>
            <person name="Chen J."/>
            <person name="Lirakis M."/>
            <person name="Topalis P."/>
            <person name="Van Leeuwen T."/>
            <person name="Hall A.B."/>
            <person name="Jiang X."/>
            <person name="Thorpe C."/>
            <person name="Mueller R.L."/>
            <person name="Sun C."/>
            <person name="Waterhouse R.M."/>
            <person name="Yan G."/>
            <person name="Tu Z.J."/>
            <person name="Fang X."/>
            <person name="James A.A."/>
        </authorList>
    </citation>
    <scope>NUCLEOTIDE SEQUENCE [LARGE SCALE GENOMIC DNA]</scope>
    <source>
        <strain evidence="5">Foshan</strain>
    </source>
</reference>
<feature type="region of interest" description="Disordered" evidence="1">
    <location>
        <begin position="23"/>
        <end position="94"/>
    </location>
</feature>
<feature type="compositionally biased region" description="Basic residues" evidence="1">
    <location>
        <begin position="946"/>
        <end position="955"/>
    </location>
</feature>
<feature type="compositionally biased region" description="Low complexity" evidence="1">
    <location>
        <begin position="148"/>
        <end position="161"/>
    </location>
</feature>
<dbReference type="PANTHER" id="PTHR22933">
    <property type="entry name" value="FI18007P1-RELATED"/>
    <property type="match status" value="1"/>
</dbReference>
<dbReference type="GeneID" id="109400894"/>
<feature type="region of interest" description="Disordered" evidence="1">
    <location>
        <begin position="750"/>
        <end position="830"/>
    </location>
</feature>
<dbReference type="SUPFAM" id="SSF57625">
    <property type="entry name" value="Invertebrate chitin-binding proteins"/>
    <property type="match status" value="1"/>
</dbReference>
<feature type="signal peptide" evidence="2">
    <location>
        <begin position="1"/>
        <end position="23"/>
    </location>
</feature>
<dbReference type="SMART" id="SM00494">
    <property type="entry name" value="ChtBD2"/>
    <property type="match status" value="1"/>
</dbReference>
<dbReference type="InterPro" id="IPR002557">
    <property type="entry name" value="Chitin-bd_dom"/>
</dbReference>
<feature type="region of interest" description="Disordered" evidence="1">
    <location>
        <begin position="581"/>
        <end position="634"/>
    </location>
</feature>
<feature type="chain" id="PRO_5045744199" description="Chitin-binding type-2 domain-containing protein" evidence="2">
    <location>
        <begin position="24"/>
        <end position="1134"/>
    </location>
</feature>
<dbReference type="Pfam" id="PF01607">
    <property type="entry name" value="CBM_14"/>
    <property type="match status" value="1"/>
</dbReference>
<proteinExistence type="predicted"/>
<feature type="compositionally biased region" description="Polar residues" evidence="1">
    <location>
        <begin position="162"/>
        <end position="171"/>
    </location>
</feature>
<dbReference type="InterPro" id="IPR052976">
    <property type="entry name" value="Scoloptoxin-like"/>
</dbReference>